<feature type="non-terminal residue" evidence="2">
    <location>
        <position position="1"/>
    </location>
</feature>
<sequence>FLIMDKWLKTGTLKRSRTEIRTTALAAMEITVDQQGDNHEVQRPTHWPVQVYESTAVSDLSILLVIARYFNANELEENLLLCYPFTKRCTGKDIFNAIQGYFCENEIKWTKCCGVCTDGGKSISGCYKGLRGSIKIVASHVAWSHCCIHRQSLAAKPFPDSLKEVLNQSVKVVNFIKANLTNTRLFKSFCGDMGSLHATLLLHTGVRWLSRGNVLTRLFELTHEVHMFFEDHPFTFSSKFYESEWLQRLAYLSDTFSEINKLNLYIGLQNHSITSFKVTDNIEPMIKKLNFWEFCIKNTPV</sequence>
<dbReference type="AlphaFoldDB" id="A0A4Y2QP22"/>
<evidence type="ECO:0000313" key="1">
    <source>
        <dbReference type="EMBL" id="GBN65090.1"/>
    </source>
</evidence>
<reference evidence="2 3" key="1">
    <citation type="journal article" date="2019" name="Sci. Rep.">
        <title>Orb-weaving spider Araneus ventricosus genome elucidates the spidroin gene catalogue.</title>
        <authorList>
            <person name="Kono N."/>
            <person name="Nakamura H."/>
            <person name="Ohtoshi R."/>
            <person name="Moran D.A.P."/>
            <person name="Shinohara A."/>
            <person name="Yoshida Y."/>
            <person name="Fujiwara M."/>
            <person name="Mori M."/>
            <person name="Tomita M."/>
            <person name="Arakawa K."/>
        </authorList>
    </citation>
    <scope>NUCLEOTIDE SEQUENCE [LARGE SCALE GENOMIC DNA]</scope>
</reference>
<name>A0A4Y2QP22_ARAVE</name>
<dbReference type="EMBL" id="BGPR01139750">
    <property type="protein sequence ID" value="GBN65090.1"/>
    <property type="molecule type" value="Genomic_DNA"/>
</dbReference>
<dbReference type="OrthoDB" id="6435379at2759"/>
<dbReference type="Proteomes" id="UP000499080">
    <property type="component" value="Unassembled WGS sequence"/>
</dbReference>
<comment type="caution">
    <text evidence="2">The sequence shown here is derived from an EMBL/GenBank/DDBJ whole genome shotgun (WGS) entry which is preliminary data.</text>
</comment>
<dbReference type="PANTHER" id="PTHR45913:SF19">
    <property type="entry name" value="LOW QUALITY PROTEIN: ZINC FINGER BED DOMAIN-CONTAINING PROTEIN 5-LIKE"/>
    <property type="match status" value="1"/>
</dbReference>
<dbReference type="PANTHER" id="PTHR45913">
    <property type="entry name" value="EPM2A-INTERACTING PROTEIN 1"/>
    <property type="match status" value="1"/>
</dbReference>
<evidence type="ECO:0000313" key="2">
    <source>
        <dbReference type="EMBL" id="GBN65114.1"/>
    </source>
</evidence>
<dbReference type="EMBL" id="BGPR01139759">
    <property type="protein sequence ID" value="GBN65114.1"/>
    <property type="molecule type" value="Genomic_DNA"/>
</dbReference>
<protein>
    <submittedName>
        <fullName evidence="2">Zinc finger BED domain-containing protein 5</fullName>
    </submittedName>
</protein>
<dbReference type="InterPro" id="IPR012337">
    <property type="entry name" value="RNaseH-like_sf"/>
</dbReference>
<organism evidence="2 3">
    <name type="scientific">Araneus ventricosus</name>
    <name type="common">Orbweaver spider</name>
    <name type="synonym">Epeira ventricosa</name>
    <dbReference type="NCBI Taxonomy" id="182803"/>
    <lineage>
        <taxon>Eukaryota</taxon>
        <taxon>Metazoa</taxon>
        <taxon>Ecdysozoa</taxon>
        <taxon>Arthropoda</taxon>
        <taxon>Chelicerata</taxon>
        <taxon>Arachnida</taxon>
        <taxon>Araneae</taxon>
        <taxon>Araneomorphae</taxon>
        <taxon>Entelegynae</taxon>
        <taxon>Araneoidea</taxon>
        <taxon>Araneidae</taxon>
        <taxon>Araneus</taxon>
    </lineage>
</organism>
<gene>
    <name evidence="2" type="primary">ZBED5_25</name>
    <name evidence="1" type="synonym">ZBED5_152</name>
    <name evidence="2" type="ORF">AVEN_16088_1</name>
    <name evidence="1" type="ORF">AVEN_196484_1</name>
</gene>
<keyword evidence="3" id="KW-1185">Reference proteome</keyword>
<proteinExistence type="predicted"/>
<dbReference type="SUPFAM" id="SSF53098">
    <property type="entry name" value="Ribonuclease H-like"/>
    <property type="match status" value="1"/>
</dbReference>
<accession>A0A4Y2QP22</accession>
<evidence type="ECO:0000313" key="3">
    <source>
        <dbReference type="Proteomes" id="UP000499080"/>
    </source>
</evidence>